<accession>A0A2R8AUK9</accession>
<name>A0A2R8AUK9_9RHOB</name>
<dbReference type="EMBL" id="OMOJ01000002">
    <property type="protein sequence ID" value="SPF79670.1"/>
    <property type="molecule type" value="Genomic_DNA"/>
</dbReference>
<dbReference type="RefSeq" id="WP_108885522.1">
    <property type="nucleotide sequence ID" value="NZ_OMOJ01000002.1"/>
</dbReference>
<evidence type="ECO:0008006" key="3">
    <source>
        <dbReference type="Google" id="ProtNLM"/>
    </source>
</evidence>
<gene>
    <name evidence="1" type="ORF">PRI8871_01467</name>
</gene>
<proteinExistence type="predicted"/>
<sequence>MKDISSSKVAQIILMGRELHRAEGEMRAFIDGLNEDEAVALVAIMWIGRGSFDAEEWDEAVATAKQEASTPTADYLIGTPHLPDHLENGMEALGVAVADAEDDLMMRGS</sequence>
<evidence type="ECO:0000313" key="2">
    <source>
        <dbReference type="Proteomes" id="UP000244904"/>
    </source>
</evidence>
<reference evidence="2" key="1">
    <citation type="submission" date="2018-03" db="EMBL/GenBank/DDBJ databases">
        <authorList>
            <person name="Rodrigo-Torres L."/>
            <person name="Arahal R. D."/>
            <person name="Lucena T."/>
        </authorList>
    </citation>
    <scope>NUCLEOTIDE SEQUENCE [LARGE SCALE GENOMIC DNA]</scope>
    <source>
        <strain evidence="2">CECT 8871</strain>
    </source>
</reference>
<evidence type="ECO:0000313" key="1">
    <source>
        <dbReference type="EMBL" id="SPF79670.1"/>
    </source>
</evidence>
<dbReference type="Pfam" id="PF12616">
    <property type="entry name" value="DUF3775"/>
    <property type="match status" value="1"/>
</dbReference>
<dbReference type="OrthoDB" id="5641374at2"/>
<dbReference type="AlphaFoldDB" id="A0A2R8AUK9"/>
<protein>
    <recommendedName>
        <fullName evidence="3">DUF3775 domain-containing protein</fullName>
    </recommendedName>
</protein>
<dbReference type="Proteomes" id="UP000244904">
    <property type="component" value="Unassembled WGS sequence"/>
</dbReference>
<dbReference type="InterPro" id="IPR022254">
    <property type="entry name" value="DUF3775"/>
</dbReference>
<organism evidence="1 2">
    <name type="scientific">Pseudoprimorskyibacter insulae</name>
    <dbReference type="NCBI Taxonomy" id="1695997"/>
    <lineage>
        <taxon>Bacteria</taxon>
        <taxon>Pseudomonadati</taxon>
        <taxon>Pseudomonadota</taxon>
        <taxon>Alphaproteobacteria</taxon>
        <taxon>Rhodobacterales</taxon>
        <taxon>Paracoccaceae</taxon>
        <taxon>Pseudoprimorskyibacter</taxon>
    </lineage>
</organism>
<keyword evidence="2" id="KW-1185">Reference proteome</keyword>